<dbReference type="Gene3D" id="1.10.1220.10">
    <property type="entry name" value="Met repressor-like"/>
    <property type="match status" value="1"/>
</dbReference>
<dbReference type="InterPro" id="IPR013321">
    <property type="entry name" value="Arc_rbn_hlx_hlx"/>
</dbReference>
<evidence type="ECO:0008006" key="3">
    <source>
        <dbReference type="Google" id="ProtNLM"/>
    </source>
</evidence>
<proteinExistence type="predicted"/>
<name>A0A1B7X2L3_APHFL</name>
<reference evidence="1 2" key="1">
    <citation type="submission" date="2015-09" db="EMBL/GenBank/DDBJ databases">
        <title>Aphanizomenon flos-aquae WA102.</title>
        <authorList>
            <person name="Driscoll C."/>
        </authorList>
    </citation>
    <scope>NUCLEOTIDE SEQUENCE [LARGE SCALE GENOMIC DNA]</scope>
    <source>
        <strain evidence="1">WA102</strain>
    </source>
</reference>
<dbReference type="AlphaFoldDB" id="A0A1B7X2L3"/>
<dbReference type="GO" id="GO:0006355">
    <property type="term" value="P:regulation of DNA-templated transcription"/>
    <property type="evidence" value="ECO:0007669"/>
    <property type="project" value="InterPro"/>
</dbReference>
<evidence type="ECO:0000313" key="1">
    <source>
        <dbReference type="EMBL" id="OBQ43589.1"/>
    </source>
</evidence>
<accession>A0A1B7X2L3</accession>
<evidence type="ECO:0000313" key="2">
    <source>
        <dbReference type="Proteomes" id="UP000092093"/>
    </source>
</evidence>
<organism evidence="1 2">
    <name type="scientific">Aphanizomenon flos-aquae WA102</name>
    <dbReference type="NCBI Taxonomy" id="1710896"/>
    <lineage>
        <taxon>Bacteria</taxon>
        <taxon>Bacillati</taxon>
        <taxon>Cyanobacteriota</taxon>
        <taxon>Cyanophyceae</taxon>
        <taxon>Nostocales</taxon>
        <taxon>Aphanizomenonaceae</taxon>
        <taxon>Aphanizomenon</taxon>
    </lineage>
</organism>
<gene>
    <name evidence="1" type="ORF">AN484_11665</name>
</gene>
<dbReference type="InterPro" id="IPR010985">
    <property type="entry name" value="Ribbon_hlx_hlx"/>
</dbReference>
<sequence>MNKTRKPLDESIVKEFVFGKEQNINDNDLVPSKTVELYTPKEAPTSTIKTTIQKINEIPTQKEAVIRFTVDLPESLHTKLSILAAKTKRKKSEIVRILISDALENSD</sequence>
<protein>
    <recommendedName>
        <fullName evidence="3">CopG family transcriptional regulator</fullName>
    </recommendedName>
</protein>
<dbReference type="SUPFAM" id="SSF47598">
    <property type="entry name" value="Ribbon-helix-helix"/>
    <property type="match status" value="1"/>
</dbReference>
<dbReference type="Proteomes" id="UP000092093">
    <property type="component" value="Unassembled WGS sequence"/>
</dbReference>
<comment type="caution">
    <text evidence="1">The sequence shown here is derived from an EMBL/GenBank/DDBJ whole genome shotgun (WGS) entry which is preliminary data.</text>
</comment>
<dbReference type="EMBL" id="LJOW01000049">
    <property type="protein sequence ID" value="OBQ43589.1"/>
    <property type="molecule type" value="Genomic_DNA"/>
</dbReference>